<dbReference type="InterPro" id="IPR000383">
    <property type="entry name" value="Xaa-Pro-like_dom"/>
</dbReference>
<keyword evidence="1 3" id="KW-0378">Hydrolase</keyword>
<dbReference type="GO" id="GO:0016787">
    <property type="term" value="F:hydrolase activity"/>
    <property type="evidence" value="ECO:0007669"/>
    <property type="project" value="UniProtKB-KW"/>
</dbReference>
<dbReference type="InterPro" id="IPR005674">
    <property type="entry name" value="CocE/Ser_esterase"/>
</dbReference>
<sequence>MRLMLAAWQRWMLGLLLVLGLLGCSGQTGMTPENNHYEFSMENDFLEMRDGVRLAVTYYRPLARSPDESFPVILEMLPYRKDDFFALGDYDYGSYFAKRGYVLARVDVRGTGGSTGPVPVSEYSAAEIADAQELIDQLSRKPWSNGKVGMYGLSWSAFNSLMTAHRKPPALKAIIAAHGSTDLFYNDVHYIDGALHIDSYAHQIDTDNAMPQSPDYRIDEAYFKNRFDREPWIFTWLRQQQDGEFWRAQSLAFKQQPLEVPAYLIGGLLDGYRDFALDVSRTSTAPVIVEMGPWNHAWPEYGVPGPNYEWRQKALRWWDYWLKGIDTGILQEPARMAFMRTGHAPATDLKTVPGYWRCDAQWPVQGAITERRYPQAGQGLSPAPAASGLAQTLRYKAGAGLAGGGWWGEQTGDMAADDMHSLVYDSAPLTEAMEIMGMPQVRLKVAADAPFYQWSVRLEDVAPDGRVSLVSGAVINPSQRFSRLEPQALVPGEPTILNTAIHFTTWRFKPGHRIRFAVSNAQFPMIWPSPTPGATSLFTGVDTWVDLPVVPLRDQGSQACRMSPPQASEAAPFGRVIDSDGPVFSSTRDEETGDSSFTASNELSWVLHDNLYRSQERYRWEVNDARPAQARYQGERRNLFTIEGREIDLLARARIESDESYFYLTFTRELKEDGMLVREKTWQERIARMYQ</sequence>
<keyword evidence="4" id="KW-1185">Reference proteome</keyword>
<protein>
    <submittedName>
        <fullName evidence="3">CocE/NonD family hydrolase</fullName>
    </submittedName>
</protein>
<dbReference type="InterPro" id="IPR050585">
    <property type="entry name" value="Xaa-Pro_dipeptidyl-ppase/CocE"/>
</dbReference>
<evidence type="ECO:0000313" key="3">
    <source>
        <dbReference type="EMBL" id="QXX80823.1"/>
    </source>
</evidence>
<dbReference type="Pfam" id="PF08530">
    <property type="entry name" value="PepX_C"/>
    <property type="match status" value="1"/>
</dbReference>
<dbReference type="PANTHER" id="PTHR43056:SF10">
    <property type="entry name" value="COCE_NOND FAMILY, PUTATIVE (AFU_ORTHOLOGUE AFUA_7G00600)-RELATED"/>
    <property type="match status" value="1"/>
</dbReference>
<organism evidence="3 4">
    <name type="scientific">Alcaligenes ammonioxydans</name>
    <dbReference type="NCBI Taxonomy" id="2582914"/>
    <lineage>
        <taxon>Bacteria</taxon>
        <taxon>Pseudomonadati</taxon>
        <taxon>Pseudomonadota</taxon>
        <taxon>Betaproteobacteria</taxon>
        <taxon>Burkholderiales</taxon>
        <taxon>Alcaligenaceae</taxon>
        <taxon>Alcaligenes</taxon>
    </lineage>
</organism>
<dbReference type="PANTHER" id="PTHR43056">
    <property type="entry name" value="PEPTIDASE S9 PROLYL OLIGOPEPTIDASE"/>
    <property type="match status" value="1"/>
</dbReference>
<evidence type="ECO:0000256" key="1">
    <source>
        <dbReference type="ARBA" id="ARBA00022801"/>
    </source>
</evidence>
<dbReference type="PROSITE" id="PS51257">
    <property type="entry name" value="PROKAR_LIPOPROTEIN"/>
    <property type="match status" value="1"/>
</dbReference>
<evidence type="ECO:0000259" key="2">
    <source>
        <dbReference type="SMART" id="SM00939"/>
    </source>
</evidence>
<feature type="domain" description="Xaa-Pro dipeptidyl-peptidase C-terminal" evidence="2">
    <location>
        <begin position="315"/>
        <end position="560"/>
    </location>
</feature>
<dbReference type="Proteomes" id="UP000826050">
    <property type="component" value="Chromosome"/>
</dbReference>
<name>A0ABX8SXR7_9BURK</name>
<evidence type="ECO:0000313" key="4">
    <source>
        <dbReference type="Proteomes" id="UP000826050"/>
    </source>
</evidence>
<dbReference type="EMBL" id="CP049362">
    <property type="protein sequence ID" value="QXX80823.1"/>
    <property type="molecule type" value="Genomic_DNA"/>
</dbReference>
<dbReference type="Pfam" id="PF02129">
    <property type="entry name" value="Peptidase_S15"/>
    <property type="match status" value="1"/>
</dbReference>
<dbReference type="SMART" id="SM00939">
    <property type="entry name" value="PepX_C"/>
    <property type="match status" value="1"/>
</dbReference>
<gene>
    <name evidence="3" type="ORF">FE795_14355</name>
</gene>
<proteinExistence type="predicted"/>
<reference evidence="3 4" key="1">
    <citation type="submission" date="2020-02" db="EMBL/GenBank/DDBJ databases">
        <title>Partial ammonium oxidation to N2 by heterotrophic bacteria.</title>
        <authorList>
            <person name="Wu M."/>
        </authorList>
    </citation>
    <scope>NUCLEOTIDE SEQUENCE [LARGE SCALE GENOMIC DNA]</scope>
    <source>
        <strain evidence="3 4">HO-1</strain>
    </source>
</reference>
<accession>A0ABX8SXR7</accession>
<dbReference type="InterPro" id="IPR013736">
    <property type="entry name" value="Xaa-Pro_dipept_C"/>
</dbReference>
<dbReference type="NCBIfam" id="TIGR00976">
    <property type="entry name" value="CocE_NonD"/>
    <property type="match status" value="1"/>
</dbReference>